<accession>A0ABU1V2T7</accession>
<organism evidence="1 2">
    <name type="scientific">Cellvibrio fibrivorans</name>
    <dbReference type="NCBI Taxonomy" id="126350"/>
    <lineage>
        <taxon>Bacteria</taxon>
        <taxon>Pseudomonadati</taxon>
        <taxon>Pseudomonadota</taxon>
        <taxon>Gammaproteobacteria</taxon>
        <taxon>Cellvibrionales</taxon>
        <taxon>Cellvibrionaceae</taxon>
        <taxon>Cellvibrio</taxon>
    </lineage>
</organism>
<evidence type="ECO:0000313" key="2">
    <source>
        <dbReference type="Proteomes" id="UP001253595"/>
    </source>
</evidence>
<protein>
    <submittedName>
        <fullName evidence="1">Uncharacterized protein</fullName>
    </submittedName>
</protein>
<name>A0ABU1V2T7_9GAMM</name>
<sequence length="106" mass="12219">MQIRTTRTNLAPKEKVGAQLQRIKSFTKPTHNHPQPSFYTSFNSLNTKGFVLVTRMDSATQFHLAQFLLNTNLYPRLYLDPGANVARIKLKESRRNDNDANNRLDD</sequence>
<proteinExistence type="predicted"/>
<dbReference type="EMBL" id="JAVDVX010000008">
    <property type="protein sequence ID" value="MDR7091776.1"/>
    <property type="molecule type" value="Genomic_DNA"/>
</dbReference>
<evidence type="ECO:0000313" key="1">
    <source>
        <dbReference type="EMBL" id="MDR7091776.1"/>
    </source>
</evidence>
<keyword evidence="2" id="KW-1185">Reference proteome</keyword>
<gene>
    <name evidence="1" type="ORF">J2X05_003814</name>
</gene>
<comment type="caution">
    <text evidence="1">The sequence shown here is derived from an EMBL/GenBank/DDBJ whole genome shotgun (WGS) entry which is preliminary data.</text>
</comment>
<dbReference type="Proteomes" id="UP001253595">
    <property type="component" value="Unassembled WGS sequence"/>
</dbReference>
<reference evidence="1 2" key="1">
    <citation type="submission" date="2023-07" db="EMBL/GenBank/DDBJ databases">
        <title>Sorghum-associated microbial communities from plants grown in Nebraska, USA.</title>
        <authorList>
            <person name="Schachtman D."/>
        </authorList>
    </citation>
    <scope>NUCLEOTIDE SEQUENCE [LARGE SCALE GENOMIC DNA]</scope>
    <source>
        <strain evidence="1 2">BE190</strain>
    </source>
</reference>